<comment type="caution">
    <text evidence="2">The sequence shown here is derived from an EMBL/GenBank/DDBJ whole genome shotgun (WGS) entry which is preliminary data.</text>
</comment>
<dbReference type="EMBL" id="JALJOQ010000203">
    <property type="protein sequence ID" value="KAK9789745.1"/>
    <property type="molecule type" value="Genomic_DNA"/>
</dbReference>
<evidence type="ECO:0000313" key="3">
    <source>
        <dbReference type="Proteomes" id="UP001465755"/>
    </source>
</evidence>
<name>A0AAW1NPX4_9CHLO</name>
<keyword evidence="3" id="KW-1185">Reference proteome</keyword>
<accession>A0AAW1NPX4</accession>
<proteinExistence type="predicted"/>
<protein>
    <submittedName>
        <fullName evidence="2">Uncharacterized protein</fullName>
    </submittedName>
</protein>
<evidence type="ECO:0000256" key="1">
    <source>
        <dbReference type="SAM" id="MobiDB-lite"/>
    </source>
</evidence>
<gene>
    <name evidence="2" type="ORF">WJX73_003665</name>
</gene>
<feature type="region of interest" description="Disordered" evidence="1">
    <location>
        <begin position="271"/>
        <end position="291"/>
    </location>
</feature>
<dbReference type="AlphaFoldDB" id="A0AAW1NPX4"/>
<evidence type="ECO:0000313" key="2">
    <source>
        <dbReference type="EMBL" id="KAK9789745.1"/>
    </source>
</evidence>
<sequence>MARVPEWREEQEGTALRGYLDQLETDQNLREKLAINKLEAGTVLSMSHNWLGVSPDVQKEIYVRHCYPALLKALDEYILLRKHSTGVSVVLGTPEIGTSTCGAIYVSIKLVEGRPVLMEFCQPPPQKHTLILMVPEGTGRIKAHWGSDVFTAVRAANRLISDSSHATQSFSDFKVPEAMREADDRDVAAWYSIFGGIPRTCLRERHKGTALAAWANVARGKIEALVNQGQLFAVSNAILLQMTMADCKSHTLFKASLDSLAKELDAKGLPSTTHRTASASRISTPVSGRIQ</sequence>
<reference evidence="2 3" key="1">
    <citation type="journal article" date="2024" name="Nat. Commun.">
        <title>Phylogenomics reveals the evolutionary origins of lichenization in chlorophyte algae.</title>
        <authorList>
            <person name="Puginier C."/>
            <person name="Libourel C."/>
            <person name="Otte J."/>
            <person name="Skaloud P."/>
            <person name="Haon M."/>
            <person name="Grisel S."/>
            <person name="Petersen M."/>
            <person name="Berrin J.G."/>
            <person name="Delaux P.M."/>
            <person name="Dal Grande F."/>
            <person name="Keller J."/>
        </authorList>
    </citation>
    <scope>NUCLEOTIDE SEQUENCE [LARGE SCALE GENOMIC DNA]</scope>
    <source>
        <strain evidence="2 3">SAG 2036</strain>
    </source>
</reference>
<organism evidence="2 3">
    <name type="scientific">Symbiochloris irregularis</name>
    <dbReference type="NCBI Taxonomy" id="706552"/>
    <lineage>
        <taxon>Eukaryota</taxon>
        <taxon>Viridiplantae</taxon>
        <taxon>Chlorophyta</taxon>
        <taxon>core chlorophytes</taxon>
        <taxon>Trebouxiophyceae</taxon>
        <taxon>Trebouxiales</taxon>
        <taxon>Trebouxiaceae</taxon>
        <taxon>Symbiochloris</taxon>
    </lineage>
</organism>
<dbReference type="Proteomes" id="UP001465755">
    <property type="component" value="Unassembled WGS sequence"/>
</dbReference>